<dbReference type="OrthoDB" id="5859899at2759"/>
<keyword evidence="3" id="KW-1185">Reference proteome</keyword>
<proteinExistence type="predicted"/>
<reference evidence="4" key="1">
    <citation type="submission" date="2017-02" db="UniProtKB">
        <authorList>
            <consortium name="WormBaseParasite"/>
        </authorList>
    </citation>
    <scope>IDENTIFICATION</scope>
</reference>
<evidence type="ECO:0000313" key="2">
    <source>
        <dbReference type="Proteomes" id="UP000038040"/>
    </source>
</evidence>
<dbReference type="AlphaFoldDB" id="A0A0N4UPJ7"/>
<sequence length="176" mass="20378">MALDTVGDVDRCTSLHATENGCLGGRLSEVRSITEIYRSAETAIGESDSISQTTLEVSHYDQTYNNLTSVERLSKCVEKIRGFGPRKLTEQELGRWKRLIANNVEFREKLLKTFKLEEIEKICLSDKYRNMFPQQKWHNIMNCIFDMQQKTLHDTRQFINKNDASAQVTKIEIENL</sequence>
<name>A0A0N4UPJ7_DRAME</name>
<evidence type="ECO:0000313" key="4">
    <source>
        <dbReference type="WBParaSite" id="DME_0000988801-mRNA-1"/>
    </source>
</evidence>
<reference evidence="1 3" key="2">
    <citation type="submission" date="2018-11" db="EMBL/GenBank/DDBJ databases">
        <authorList>
            <consortium name="Pathogen Informatics"/>
        </authorList>
    </citation>
    <scope>NUCLEOTIDE SEQUENCE [LARGE SCALE GENOMIC DNA]</scope>
</reference>
<dbReference type="WBParaSite" id="DME_0000988801-mRNA-1">
    <property type="protein sequence ID" value="DME_0000988801-mRNA-1"/>
    <property type="gene ID" value="DME_0000988801"/>
</dbReference>
<dbReference type="Proteomes" id="UP000274756">
    <property type="component" value="Unassembled WGS sequence"/>
</dbReference>
<dbReference type="Proteomes" id="UP000038040">
    <property type="component" value="Unplaced"/>
</dbReference>
<evidence type="ECO:0000313" key="1">
    <source>
        <dbReference type="EMBL" id="VDN60818.1"/>
    </source>
</evidence>
<accession>A0A0N4UPJ7</accession>
<evidence type="ECO:0000313" key="3">
    <source>
        <dbReference type="Proteomes" id="UP000274756"/>
    </source>
</evidence>
<organism evidence="2 4">
    <name type="scientific">Dracunculus medinensis</name>
    <name type="common">Guinea worm</name>
    <dbReference type="NCBI Taxonomy" id="318479"/>
    <lineage>
        <taxon>Eukaryota</taxon>
        <taxon>Metazoa</taxon>
        <taxon>Ecdysozoa</taxon>
        <taxon>Nematoda</taxon>
        <taxon>Chromadorea</taxon>
        <taxon>Rhabditida</taxon>
        <taxon>Spirurina</taxon>
        <taxon>Dracunculoidea</taxon>
        <taxon>Dracunculidae</taxon>
        <taxon>Dracunculus</taxon>
    </lineage>
</organism>
<gene>
    <name evidence="1" type="ORF">DME_LOCUS10791</name>
</gene>
<dbReference type="EMBL" id="UYYG01001248">
    <property type="protein sequence ID" value="VDN60818.1"/>
    <property type="molecule type" value="Genomic_DNA"/>
</dbReference>
<protein>
    <submittedName>
        <fullName evidence="1 4">Uncharacterized protein</fullName>
    </submittedName>
</protein>